<protein>
    <recommendedName>
        <fullName evidence="1">WH1 domain-containing protein</fullName>
    </recommendedName>
</protein>
<dbReference type="SUPFAM" id="SSF50729">
    <property type="entry name" value="PH domain-like"/>
    <property type="match status" value="1"/>
</dbReference>
<feature type="non-terminal residue" evidence="2">
    <location>
        <position position="103"/>
    </location>
</feature>
<evidence type="ECO:0000313" key="3">
    <source>
        <dbReference type="EnsemblMetazoa" id="CapteP68718"/>
    </source>
</evidence>
<reference evidence="4" key="1">
    <citation type="submission" date="2012-12" db="EMBL/GenBank/DDBJ databases">
        <authorList>
            <person name="Hellsten U."/>
            <person name="Grimwood J."/>
            <person name="Chapman J.A."/>
            <person name="Shapiro H."/>
            <person name="Aerts A."/>
            <person name="Otillar R.P."/>
            <person name="Terry A.Y."/>
            <person name="Boore J.L."/>
            <person name="Simakov O."/>
            <person name="Marletaz F."/>
            <person name="Cho S.-J."/>
            <person name="Edsinger-Gonzales E."/>
            <person name="Havlak P."/>
            <person name="Kuo D.-H."/>
            <person name="Larsson T."/>
            <person name="Lv J."/>
            <person name="Arendt D."/>
            <person name="Savage R."/>
            <person name="Osoegawa K."/>
            <person name="de Jong P."/>
            <person name="Lindberg D.R."/>
            <person name="Seaver E.C."/>
            <person name="Weisblat D.A."/>
            <person name="Putnam N.H."/>
            <person name="Grigoriev I.V."/>
            <person name="Rokhsar D.S."/>
        </authorList>
    </citation>
    <scope>NUCLEOTIDE SEQUENCE</scope>
    <source>
        <strain evidence="4">I ESC-2004</strain>
    </source>
</reference>
<keyword evidence="4" id="KW-1185">Reference proteome</keyword>
<dbReference type="HOGENOM" id="CLU_156805_0_0_1"/>
<dbReference type="InterPro" id="IPR000697">
    <property type="entry name" value="WH1/EVH1_dom"/>
</dbReference>
<evidence type="ECO:0000259" key="1">
    <source>
        <dbReference type="PROSITE" id="PS50229"/>
    </source>
</evidence>
<dbReference type="EMBL" id="AMQN01002209">
    <property type="status" value="NOT_ANNOTATED_CDS"/>
    <property type="molecule type" value="Genomic_DNA"/>
</dbReference>
<dbReference type="EnsemblMetazoa" id="CapteT68718">
    <property type="protein sequence ID" value="CapteP68718"/>
    <property type="gene ID" value="CapteG68718"/>
</dbReference>
<dbReference type="OMA" id="EICWSKL"/>
<feature type="non-terminal residue" evidence="2">
    <location>
        <position position="1"/>
    </location>
</feature>
<feature type="domain" description="WH1" evidence="1">
    <location>
        <begin position="1"/>
        <end position="103"/>
    </location>
</feature>
<evidence type="ECO:0000313" key="2">
    <source>
        <dbReference type="EMBL" id="ELT97209.1"/>
    </source>
</evidence>
<dbReference type="Gene3D" id="2.30.29.30">
    <property type="entry name" value="Pleckstrin-homology domain (PH domain)/Phosphotyrosine-binding domain (PTB)"/>
    <property type="match status" value="1"/>
</dbReference>
<dbReference type="AlphaFoldDB" id="R7TU60"/>
<name>R7TU60_CAPTE</name>
<dbReference type="SMART" id="SM00461">
    <property type="entry name" value="WH1"/>
    <property type="match status" value="1"/>
</dbReference>
<reference evidence="2 4" key="2">
    <citation type="journal article" date="2013" name="Nature">
        <title>Insights into bilaterian evolution from three spiralian genomes.</title>
        <authorList>
            <person name="Simakov O."/>
            <person name="Marletaz F."/>
            <person name="Cho S.J."/>
            <person name="Edsinger-Gonzales E."/>
            <person name="Havlak P."/>
            <person name="Hellsten U."/>
            <person name="Kuo D.H."/>
            <person name="Larsson T."/>
            <person name="Lv J."/>
            <person name="Arendt D."/>
            <person name="Savage R."/>
            <person name="Osoegawa K."/>
            <person name="de Jong P."/>
            <person name="Grimwood J."/>
            <person name="Chapman J.A."/>
            <person name="Shapiro H."/>
            <person name="Aerts A."/>
            <person name="Otillar R.P."/>
            <person name="Terry A.Y."/>
            <person name="Boore J.L."/>
            <person name="Grigoriev I.V."/>
            <person name="Lindberg D.R."/>
            <person name="Seaver E.C."/>
            <person name="Weisblat D.A."/>
            <person name="Putnam N.H."/>
            <person name="Rokhsar D.S."/>
        </authorList>
    </citation>
    <scope>NUCLEOTIDE SEQUENCE</scope>
    <source>
        <strain evidence="2 4">I ESC-2004</strain>
    </source>
</reference>
<dbReference type="Pfam" id="PF00568">
    <property type="entry name" value="WH1"/>
    <property type="match status" value="1"/>
</dbReference>
<dbReference type="STRING" id="283909.R7TU60"/>
<dbReference type="Proteomes" id="UP000014760">
    <property type="component" value="Unassembled WGS sequence"/>
</dbReference>
<sequence>FRLWAEIFEVREEDGEICWARVSDDVVPVNFTCIQDTPVTVFQITAYNRHVEKIFDVRLLQPGTRITQASECFVHWKDSKTEHEWGLNFTTPVDARRFRDCCV</sequence>
<gene>
    <name evidence="2" type="ORF">CAPTEDRAFT_68718</name>
</gene>
<accession>R7TU60</accession>
<evidence type="ECO:0000313" key="4">
    <source>
        <dbReference type="Proteomes" id="UP000014760"/>
    </source>
</evidence>
<reference evidence="3" key="3">
    <citation type="submission" date="2015-06" db="UniProtKB">
        <authorList>
            <consortium name="EnsemblMetazoa"/>
        </authorList>
    </citation>
    <scope>IDENTIFICATION</scope>
</reference>
<proteinExistence type="predicted"/>
<dbReference type="InterPro" id="IPR011993">
    <property type="entry name" value="PH-like_dom_sf"/>
</dbReference>
<dbReference type="PROSITE" id="PS50229">
    <property type="entry name" value="WH1"/>
    <property type="match status" value="1"/>
</dbReference>
<organism evidence="2">
    <name type="scientific">Capitella teleta</name>
    <name type="common">Polychaete worm</name>
    <dbReference type="NCBI Taxonomy" id="283909"/>
    <lineage>
        <taxon>Eukaryota</taxon>
        <taxon>Metazoa</taxon>
        <taxon>Spiralia</taxon>
        <taxon>Lophotrochozoa</taxon>
        <taxon>Annelida</taxon>
        <taxon>Polychaeta</taxon>
        <taxon>Sedentaria</taxon>
        <taxon>Scolecida</taxon>
        <taxon>Capitellidae</taxon>
        <taxon>Capitella</taxon>
    </lineage>
</organism>
<dbReference type="OrthoDB" id="8059989at2759"/>
<dbReference type="EMBL" id="KB308638">
    <property type="protein sequence ID" value="ELT97209.1"/>
    <property type="molecule type" value="Genomic_DNA"/>
</dbReference>